<feature type="compositionally biased region" description="Polar residues" evidence="2">
    <location>
        <begin position="430"/>
        <end position="444"/>
    </location>
</feature>
<comment type="similarity">
    <text evidence="1">Belongs to the CCZ1 family.</text>
</comment>
<dbReference type="Proteomes" id="UP001286456">
    <property type="component" value="Unassembled WGS sequence"/>
</dbReference>
<organism evidence="4 5">
    <name type="scientific">Cercophora scortea</name>
    <dbReference type="NCBI Taxonomy" id="314031"/>
    <lineage>
        <taxon>Eukaryota</taxon>
        <taxon>Fungi</taxon>
        <taxon>Dikarya</taxon>
        <taxon>Ascomycota</taxon>
        <taxon>Pezizomycotina</taxon>
        <taxon>Sordariomycetes</taxon>
        <taxon>Sordariomycetidae</taxon>
        <taxon>Sordariales</taxon>
        <taxon>Lasiosphaeriaceae</taxon>
        <taxon>Cercophora</taxon>
    </lineage>
</organism>
<feature type="region of interest" description="Disordered" evidence="2">
    <location>
        <begin position="359"/>
        <end position="403"/>
    </location>
</feature>
<reference evidence="4" key="1">
    <citation type="journal article" date="2023" name="Mol. Phylogenet. Evol.">
        <title>Genome-scale phylogeny and comparative genomics of the fungal order Sordariales.</title>
        <authorList>
            <person name="Hensen N."/>
            <person name="Bonometti L."/>
            <person name="Westerberg I."/>
            <person name="Brannstrom I.O."/>
            <person name="Guillou S."/>
            <person name="Cros-Aarteil S."/>
            <person name="Calhoun S."/>
            <person name="Haridas S."/>
            <person name="Kuo A."/>
            <person name="Mondo S."/>
            <person name="Pangilinan J."/>
            <person name="Riley R."/>
            <person name="LaButti K."/>
            <person name="Andreopoulos B."/>
            <person name="Lipzen A."/>
            <person name="Chen C."/>
            <person name="Yan M."/>
            <person name="Daum C."/>
            <person name="Ng V."/>
            <person name="Clum A."/>
            <person name="Steindorff A."/>
            <person name="Ohm R.A."/>
            <person name="Martin F."/>
            <person name="Silar P."/>
            <person name="Natvig D.O."/>
            <person name="Lalanne C."/>
            <person name="Gautier V."/>
            <person name="Ament-Velasquez S.L."/>
            <person name="Kruys A."/>
            <person name="Hutchinson M.I."/>
            <person name="Powell A.J."/>
            <person name="Barry K."/>
            <person name="Miller A.N."/>
            <person name="Grigoriev I.V."/>
            <person name="Debuchy R."/>
            <person name="Gladieux P."/>
            <person name="Hiltunen Thoren M."/>
            <person name="Johannesson H."/>
        </authorList>
    </citation>
    <scope>NUCLEOTIDE SEQUENCE</scope>
    <source>
        <strain evidence="4">SMH4131-1</strain>
    </source>
</reference>
<evidence type="ECO:0000313" key="4">
    <source>
        <dbReference type="EMBL" id="KAK3327289.1"/>
    </source>
</evidence>
<keyword evidence="5" id="KW-1185">Reference proteome</keyword>
<feature type="region of interest" description="Disordered" evidence="2">
    <location>
        <begin position="422"/>
        <end position="470"/>
    </location>
</feature>
<feature type="compositionally biased region" description="Low complexity" evidence="2">
    <location>
        <begin position="7"/>
        <end position="20"/>
    </location>
</feature>
<dbReference type="InterPro" id="IPR013176">
    <property type="entry name" value="Ccz1"/>
</dbReference>
<dbReference type="InterPro" id="IPR043987">
    <property type="entry name" value="CCZ1/INTU/HSP4_longin_1"/>
</dbReference>
<dbReference type="GO" id="GO:0035658">
    <property type="term" value="C:Mon1-Ccz1 complex"/>
    <property type="evidence" value="ECO:0007669"/>
    <property type="project" value="InterPro"/>
</dbReference>
<reference evidence="4" key="2">
    <citation type="submission" date="2023-06" db="EMBL/GenBank/DDBJ databases">
        <authorList>
            <consortium name="Lawrence Berkeley National Laboratory"/>
            <person name="Haridas S."/>
            <person name="Hensen N."/>
            <person name="Bonometti L."/>
            <person name="Westerberg I."/>
            <person name="Brannstrom I.O."/>
            <person name="Guillou S."/>
            <person name="Cros-Aarteil S."/>
            <person name="Calhoun S."/>
            <person name="Kuo A."/>
            <person name="Mondo S."/>
            <person name="Pangilinan J."/>
            <person name="Riley R."/>
            <person name="Labutti K."/>
            <person name="Andreopoulos B."/>
            <person name="Lipzen A."/>
            <person name="Chen C."/>
            <person name="Yanf M."/>
            <person name="Daum C."/>
            <person name="Ng V."/>
            <person name="Clum A."/>
            <person name="Steindorff A."/>
            <person name="Ohm R."/>
            <person name="Martin F."/>
            <person name="Silar P."/>
            <person name="Natvig D."/>
            <person name="Lalanne C."/>
            <person name="Gautier V."/>
            <person name="Ament-Velasquez S.L."/>
            <person name="Kruys A."/>
            <person name="Hutchinson M.I."/>
            <person name="Powell A.J."/>
            <person name="Barry K."/>
            <person name="Miller A.N."/>
            <person name="Grigoriev I.V."/>
            <person name="Debuchy R."/>
            <person name="Gladieux P."/>
            <person name="Thoren M.H."/>
            <person name="Johannesson H."/>
        </authorList>
    </citation>
    <scope>NUCLEOTIDE SEQUENCE</scope>
    <source>
        <strain evidence="4">SMH4131-1</strain>
    </source>
</reference>
<feature type="compositionally biased region" description="Basic and acidic residues" evidence="2">
    <location>
        <begin position="529"/>
        <end position="542"/>
    </location>
</feature>
<gene>
    <name evidence="4" type="ORF">B0T19DRAFT_158647</name>
</gene>
<sequence>MAGGLASSTSPPLPSSSSSPSIVPAQLGFLAIYNPSLGTTDETIDDQIVYYASVNTQTARQRRRHRSKAARPTEALSREERNVRLRQIGLAQGMVEFGRSFAGGSPVDTIDTEKSRVVLHELEPGWWILASIDLTRLPLPPAKSGSASPQPPQPAAAAAAEEKVEYSSREVKPTALILRDLLRAHAVFLLHHASSLSALFVRNQRAKFISILGRYWDQFLSTWDVLLHGNPACNVFGGIKIAPGGELGIGVGEEERGSGEREVLEGLVERTEGLVDLIVGKFGEPDVAAGEKEPGKGKGTPAAEQKQWLGTGAEPGAEDGAIFLGVGALSRHSLRDMTCWMEDLYSWGENAYGVIDSPTATRLQPRKRRTSRKSSALKTPAIAQVKSNASSANEPAEDAAGGSSSKLFSYLKLGYGTAWSLGGSGPAPSEPQQQQHAPRTTSGTAADEPSAGPSPQQPPPNPSSGHFLVGLRGNVDESTVASDISDQTSQDLAGSDTADFNSRILVRTVTVELEAEASDRPESAVTKDLGSHDTELAGRGDTTDTASSHFDSQDRNKTKKLRVVVYVARPFIFILLFQLHTDSLAFDSFYRSLHLELASLHKSLLTSTAYRPEKPSLSDSGNDSSVSATAQIHDLIWDPRSLTVHSTIPNIPTPGSSTLPSQPAWSRIEALNTHNQILNMFMTTRDDPSGLERTCKTSRGWWIVWNRVVEQLPPRQVMSSSRTTSVSSYNSSNNNNNNNKLPNPISDTNLDKINSSDDDSEGDTAPARRQSFYDDDEDEQDSLRQIPPDLVVSKEIFLIRKASDHASGGLRSISGSSSAAATGASAWTDGASRLAQGIGVDTRRYIEGLLMLNR</sequence>
<feature type="region of interest" description="Disordered" evidence="2">
    <location>
        <begin position="1"/>
        <end position="20"/>
    </location>
</feature>
<dbReference type="Pfam" id="PF19031">
    <property type="entry name" value="Intu_longin_1"/>
    <property type="match status" value="1"/>
</dbReference>
<feature type="compositionally biased region" description="Basic residues" evidence="2">
    <location>
        <begin position="60"/>
        <end position="69"/>
    </location>
</feature>
<evidence type="ECO:0000256" key="2">
    <source>
        <dbReference type="SAM" id="MobiDB-lite"/>
    </source>
</evidence>
<dbReference type="PANTHER" id="PTHR13056">
    <property type="entry name" value="VACUOLAR FUSION PROTEIN CCZ1 HOMOLOG-RELATED"/>
    <property type="match status" value="1"/>
</dbReference>
<comment type="caution">
    <text evidence="4">The sequence shown here is derived from an EMBL/GenBank/DDBJ whole genome shotgun (WGS) entry which is preliminary data.</text>
</comment>
<protein>
    <recommendedName>
        <fullName evidence="3">CCZ1/INTU/HSP4 first Longin domain-containing protein</fullName>
    </recommendedName>
</protein>
<feature type="compositionally biased region" description="Low complexity" evidence="2">
    <location>
        <begin position="719"/>
        <end position="739"/>
    </location>
</feature>
<feature type="region of interest" description="Disordered" evidence="2">
    <location>
        <begin position="515"/>
        <end position="553"/>
    </location>
</feature>
<feature type="region of interest" description="Disordered" evidence="2">
    <location>
        <begin position="59"/>
        <end position="78"/>
    </location>
</feature>
<feature type="region of interest" description="Disordered" evidence="2">
    <location>
        <begin position="141"/>
        <end position="161"/>
    </location>
</feature>
<proteinExistence type="inferred from homology"/>
<evidence type="ECO:0000313" key="5">
    <source>
        <dbReference type="Proteomes" id="UP001286456"/>
    </source>
</evidence>
<dbReference type="EMBL" id="JAUEPO010000003">
    <property type="protein sequence ID" value="KAK3327289.1"/>
    <property type="molecule type" value="Genomic_DNA"/>
</dbReference>
<feature type="region of interest" description="Disordered" evidence="2">
    <location>
        <begin position="715"/>
        <end position="786"/>
    </location>
</feature>
<dbReference type="PANTHER" id="PTHR13056:SF0">
    <property type="entry name" value="VACUOLAR FUSION PROTEIN CCZ1 HOMOLOG-RELATED"/>
    <property type="match status" value="1"/>
</dbReference>
<evidence type="ECO:0000259" key="3">
    <source>
        <dbReference type="Pfam" id="PF19031"/>
    </source>
</evidence>
<evidence type="ECO:0000256" key="1">
    <source>
        <dbReference type="ARBA" id="ARBA00005352"/>
    </source>
</evidence>
<name>A0AAE0MDQ1_9PEZI</name>
<accession>A0AAE0MDQ1</accession>
<feature type="domain" description="CCZ1/INTU/HSP4 first Longin" evidence="3">
    <location>
        <begin position="29"/>
        <end position="134"/>
    </location>
</feature>
<dbReference type="GO" id="GO:0016192">
    <property type="term" value="P:vesicle-mediated transport"/>
    <property type="evidence" value="ECO:0007669"/>
    <property type="project" value="InterPro"/>
</dbReference>
<dbReference type="AlphaFoldDB" id="A0AAE0MDQ1"/>